<name>A0ABM6HJE5_9ACTN</name>
<dbReference type="Proteomes" id="UP000187851">
    <property type="component" value="Chromosome"/>
</dbReference>
<proteinExistence type="predicted"/>
<gene>
    <name evidence="1" type="ORF">BV401_30740</name>
</gene>
<dbReference type="RefSeq" id="WP_158525936.1">
    <property type="nucleotide sequence ID" value="NZ_CP019458.1"/>
</dbReference>
<organism evidence="1 2">
    <name type="scientific">Streptomyces autolyticus</name>
    <dbReference type="NCBI Taxonomy" id="75293"/>
    <lineage>
        <taxon>Bacteria</taxon>
        <taxon>Bacillati</taxon>
        <taxon>Actinomycetota</taxon>
        <taxon>Actinomycetes</taxon>
        <taxon>Kitasatosporales</taxon>
        <taxon>Streptomycetaceae</taxon>
        <taxon>Streptomyces</taxon>
    </lineage>
</organism>
<sequence>MIDPLFLPVLGAGWSVLVRLAAAAAEVWVLRGRARLTAAAARAPEGVELGGRGRDGAMWYVRTARTEGGGRAR</sequence>
<protein>
    <recommendedName>
        <fullName evidence="3">Secreted protein</fullName>
    </recommendedName>
</protein>
<dbReference type="EMBL" id="CP019458">
    <property type="protein sequence ID" value="AQA14141.1"/>
    <property type="molecule type" value="Genomic_DNA"/>
</dbReference>
<evidence type="ECO:0000313" key="1">
    <source>
        <dbReference type="EMBL" id="AQA14141.1"/>
    </source>
</evidence>
<accession>A0ABM6HJE5</accession>
<dbReference type="GeneID" id="303174571"/>
<evidence type="ECO:0000313" key="2">
    <source>
        <dbReference type="Proteomes" id="UP000187851"/>
    </source>
</evidence>
<reference evidence="1 2" key="1">
    <citation type="journal article" date="2017" name="J. Biotechnol.">
        <title>The complete genome sequence of Streptomyces autolyticus CGMCC 0516, the producer of geldanamycin, autolytimycin, reblastatin and elaiophylin.</title>
        <authorList>
            <person name="Yin M."/>
            <person name="Jiang M."/>
            <person name="Ren Z."/>
            <person name="Dong Y."/>
            <person name="Lu T."/>
        </authorList>
    </citation>
    <scope>NUCLEOTIDE SEQUENCE [LARGE SCALE GENOMIC DNA]</scope>
    <source>
        <strain evidence="1 2">CGMCC0516</strain>
    </source>
</reference>
<evidence type="ECO:0008006" key="3">
    <source>
        <dbReference type="Google" id="ProtNLM"/>
    </source>
</evidence>
<keyword evidence="2" id="KW-1185">Reference proteome</keyword>